<dbReference type="InterPro" id="IPR029060">
    <property type="entry name" value="PIN-like_dom_sf"/>
</dbReference>
<gene>
    <name evidence="5" type="primary">vapC</name>
    <name evidence="7" type="ORF">ATW55_13880</name>
</gene>
<dbReference type="GO" id="GO:0090729">
    <property type="term" value="F:toxin activity"/>
    <property type="evidence" value="ECO:0007669"/>
    <property type="project" value="UniProtKB-KW"/>
</dbReference>
<evidence type="ECO:0000259" key="6">
    <source>
        <dbReference type="SMART" id="SM00670"/>
    </source>
</evidence>
<dbReference type="EC" id="3.1.-.-" evidence="5"/>
<feature type="domain" description="PIN" evidence="6">
    <location>
        <begin position="1"/>
        <end position="125"/>
    </location>
</feature>
<comment type="caution">
    <text evidence="7">The sequence shown here is derived from an EMBL/GenBank/DDBJ whole genome shotgun (WGS) entry which is preliminary data.</text>
</comment>
<evidence type="ECO:0000313" key="7">
    <source>
        <dbReference type="EMBL" id="KUO95225.1"/>
    </source>
</evidence>
<keyword evidence="1 5" id="KW-1277">Toxin-antitoxin system</keyword>
<dbReference type="PANTHER" id="PTHR39664">
    <property type="match status" value="1"/>
</dbReference>
<evidence type="ECO:0000256" key="5">
    <source>
        <dbReference type="HAMAP-Rule" id="MF_00265"/>
    </source>
</evidence>
<accession>A0A117SXC9</accession>
<keyword evidence="5" id="KW-0460">Magnesium</keyword>
<evidence type="ECO:0000256" key="3">
    <source>
        <dbReference type="ARBA" id="ARBA00022723"/>
    </source>
</evidence>
<proteinExistence type="inferred from homology"/>
<reference evidence="7 8" key="1">
    <citation type="submission" date="2015-12" db="EMBL/GenBank/DDBJ databases">
        <title>Draft genome sequence of Acidibacillus ferrooxidans ITV001, isolated from a chalcopyrite acid mine drainage site in Brazil.</title>
        <authorList>
            <person name="Dall'Agnol H."/>
            <person name="Nancucheo I."/>
            <person name="Johnson B."/>
            <person name="Oliveira R."/>
            <person name="Leite L."/>
            <person name="Pylro V."/>
            <person name="Nunes G.L."/>
            <person name="Tzotzos G."/>
            <person name="Fernandes G.R."/>
            <person name="Dutra J."/>
            <person name="Orellana S.C."/>
            <person name="Oliveira G."/>
        </authorList>
    </citation>
    <scope>NUCLEOTIDE SEQUENCE [LARGE SCALE GENOMIC DNA]</scope>
    <source>
        <strain evidence="8">ITV01</strain>
    </source>
</reference>
<dbReference type="RefSeq" id="WP_067717795.1">
    <property type="nucleotide sequence ID" value="NZ_LPVJ01000054.1"/>
</dbReference>
<dbReference type="SMART" id="SM00670">
    <property type="entry name" value="PINc"/>
    <property type="match status" value="1"/>
</dbReference>
<feature type="binding site" evidence="5">
    <location>
        <position position="6"/>
    </location>
    <ligand>
        <name>Mg(2+)</name>
        <dbReference type="ChEBI" id="CHEBI:18420"/>
    </ligand>
</feature>
<feature type="binding site" evidence="5">
    <location>
        <position position="102"/>
    </location>
    <ligand>
        <name>Mg(2+)</name>
        <dbReference type="ChEBI" id="CHEBI:18420"/>
    </ligand>
</feature>
<keyword evidence="5" id="KW-0800">Toxin</keyword>
<dbReference type="GO" id="GO:0004540">
    <property type="term" value="F:RNA nuclease activity"/>
    <property type="evidence" value="ECO:0007669"/>
    <property type="project" value="InterPro"/>
</dbReference>
<evidence type="ECO:0000256" key="4">
    <source>
        <dbReference type="ARBA" id="ARBA00022801"/>
    </source>
</evidence>
<comment type="function">
    <text evidence="5">Toxic component of a toxin-antitoxin (TA) system. An RNase.</text>
</comment>
<dbReference type="Gene3D" id="3.40.50.1010">
    <property type="entry name" value="5'-nuclease"/>
    <property type="match status" value="1"/>
</dbReference>
<keyword evidence="4 5" id="KW-0378">Hydrolase</keyword>
<evidence type="ECO:0000313" key="8">
    <source>
        <dbReference type="Proteomes" id="UP000053557"/>
    </source>
</evidence>
<dbReference type="OrthoDB" id="9789052at2"/>
<comment type="similarity">
    <text evidence="5">Belongs to the PINc/VapC protein family.</text>
</comment>
<dbReference type="InterPro" id="IPR002716">
    <property type="entry name" value="PIN_dom"/>
</dbReference>
<keyword evidence="2 5" id="KW-0540">Nuclease</keyword>
<dbReference type="GO" id="GO:0016787">
    <property type="term" value="F:hydrolase activity"/>
    <property type="evidence" value="ECO:0007669"/>
    <property type="project" value="UniProtKB-KW"/>
</dbReference>
<dbReference type="Pfam" id="PF01850">
    <property type="entry name" value="PIN"/>
    <property type="match status" value="1"/>
</dbReference>
<dbReference type="SUPFAM" id="SSF88723">
    <property type="entry name" value="PIN domain-like"/>
    <property type="match status" value="1"/>
</dbReference>
<dbReference type="InterPro" id="IPR022907">
    <property type="entry name" value="VapC_family"/>
</dbReference>
<dbReference type="AlphaFoldDB" id="A0A117SXC9"/>
<evidence type="ECO:0000256" key="1">
    <source>
        <dbReference type="ARBA" id="ARBA00022649"/>
    </source>
</evidence>
<keyword evidence="8" id="KW-1185">Reference proteome</keyword>
<organism evidence="7 8">
    <name type="scientific">Ferroacidibacillus organovorans</name>
    <dbReference type="NCBI Taxonomy" id="1765683"/>
    <lineage>
        <taxon>Bacteria</taxon>
        <taxon>Bacillati</taxon>
        <taxon>Bacillota</taxon>
        <taxon>Bacilli</taxon>
        <taxon>Bacillales</taxon>
        <taxon>Alicyclobacillaceae</taxon>
        <taxon>Ferroacidibacillus</taxon>
    </lineage>
</organism>
<evidence type="ECO:0000256" key="2">
    <source>
        <dbReference type="ARBA" id="ARBA00022722"/>
    </source>
</evidence>
<dbReference type="EMBL" id="LPVJ01000054">
    <property type="protein sequence ID" value="KUO95225.1"/>
    <property type="molecule type" value="Genomic_DNA"/>
</dbReference>
<dbReference type="HAMAP" id="MF_00265">
    <property type="entry name" value="VapC_Nob1"/>
    <property type="match status" value="1"/>
</dbReference>
<keyword evidence="3 5" id="KW-0479">Metal-binding</keyword>
<sequence length="133" mass="14589">MKILLDTNVILRFILKDHDTMSPAARDLISKAASGEVQLLLDSVIIAECCFVLSGRVYAFSKSDIASVISKMITLKGIIVDDARRINDALELFSKHNVDFADAYLAAAAKIEDLFIASFDRDFSKLGVSVYGL</sequence>
<dbReference type="GO" id="GO:0000287">
    <property type="term" value="F:magnesium ion binding"/>
    <property type="evidence" value="ECO:0007669"/>
    <property type="project" value="UniProtKB-UniRule"/>
</dbReference>
<comment type="cofactor">
    <cofactor evidence="5">
        <name>Mg(2+)</name>
        <dbReference type="ChEBI" id="CHEBI:18420"/>
    </cofactor>
</comment>
<name>A0A117SXC9_9BACL</name>
<dbReference type="Proteomes" id="UP000053557">
    <property type="component" value="Unassembled WGS sequence"/>
</dbReference>
<protein>
    <recommendedName>
        <fullName evidence="5">Ribonuclease VapC</fullName>
        <shortName evidence="5">RNase VapC</shortName>
        <ecNumber evidence="5">3.1.-.-</ecNumber>
    </recommendedName>
    <alternativeName>
        <fullName evidence="5">Toxin VapC</fullName>
    </alternativeName>
</protein>
<dbReference type="PANTHER" id="PTHR39664:SF2">
    <property type="entry name" value="NUCLEIC ACID-BINDING PROTEIN, CONTAINING PIN DOMAIN-RELATED"/>
    <property type="match status" value="1"/>
</dbReference>